<evidence type="ECO:0000313" key="2">
    <source>
        <dbReference type="Proteomes" id="UP000218890"/>
    </source>
</evidence>
<sequence>MALAAHERTAILTASGHKGNPYAGRPKVREHIAGEFHVADNHKALQKVQWYGARLFIRFSD</sequence>
<reference evidence="1" key="1">
    <citation type="submission" date="2016-02" db="EMBL/GenBank/DDBJ databases">
        <title>Halorhodospira halochloris DSM-1059 complete genome, version 2.</title>
        <authorList>
            <person name="Tsukatani Y."/>
        </authorList>
    </citation>
    <scope>NUCLEOTIDE SEQUENCE</scope>
    <source>
        <strain evidence="1">DSM 1059</strain>
    </source>
</reference>
<gene>
    <name evidence="1" type="ORF">HH1059_20630</name>
</gene>
<dbReference type="EMBL" id="AP017372">
    <property type="protein sequence ID" value="BBE11157.1"/>
    <property type="molecule type" value="Genomic_DNA"/>
</dbReference>
<name>A0A2Z6EZS9_HALHR</name>
<protein>
    <submittedName>
        <fullName evidence="1">Uncharacterized protein</fullName>
    </submittedName>
</protein>
<keyword evidence="2" id="KW-1185">Reference proteome</keyword>
<dbReference type="KEGG" id="hhk:HH1059_20630"/>
<dbReference type="Proteomes" id="UP000218890">
    <property type="component" value="Chromosome"/>
</dbReference>
<accession>A0A2Z6EZS9</accession>
<evidence type="ECO:0000313" key="1">
    <source>
        <dbReference type="EMBL" id="BBE11157.1"/>
    </source>
</evidence>
<organism evidence="1 2">
    <name type="scientific">Halorhodospira halochloris</name>
    <name type="common">Ectothiorhodospira halochloris</name>
    <dbReference type="NCBI Taxonomy" id="1052"/>
    <lineage>
        <taxon>Bacteria</taxon>
        <taxon>Pseudomonadati</taxon>
        <taxon>Pseudomonadota</taxon>
        <taxon>Gammaproteobacteria</taxon>
        <taxon>Chromatiales</taxon>
        <taxon>Ectothiorhodospiraceae</taxon>
        <taxon>Halorhodospira</taxon>
    </lineage>
</organism>
<proteinExistence type="predicted"/>
<dbReference type="AlphaFoldDB" id="A0A2Z6EZS9"/>